<gene>
    <name evidence="1" type="ORF">NTEN_LOCUS15823</name>
</gene>
<feature type="non-terminal residue" evidence="1">
    <location>
        <position position="1"/>
    </location>
</feature>
<keyword evidence="2" id="KW-1185">Reference proteome</keyword>
<sequence>AAPADADFLSGSTTLSLSHTSVIYQFNLTFNTIDTRGRIERAGKLPEGKIVSYSVSFVNAI</sequence>
<dbReference type="EMBL" id="CADCXU010023325">
    <property type="protein sequence ID" value="CAB0010827.1"/>
    <property type="molecule type" value="Genomic_DNA"/>
</dbReference>
<evidence type="ECO:0000313" key="2">
    <source>
        <dbReference type="Proteomes" id="UP000479000"/>
    </source>
</evidence>
<evidence type="ECO:0000313" key="1">
    <source>
        <dbReference type="EMBL" id="CAB0010827.1"/>
    </source>
</evidence>
<protein>
    <submittedName>
        <fullName evidence="1">Uncharacterized protein</fullName>
    </submittedName>
</protein>
<proteinExistence type="predicted"/>
<organism evidence="1 2">
    <name type="scientific">Nesidiocoris tenuis</name>
    <dbReference type="NCBI Taxonomy" id="355587"/>
    <lineage>
        <taxon>Eukaryota</taxon>
        <taxon>Metazoa</taxon>
        <taxon>Ecdysozoa</taxon>
        <taxon>Arthropoda</taxon>
        <taxon>Hexapoda</taxon>
        <taxon>Insecta</taxon>
        <taxon>Pterygota</taxon>
        <taxon>Neoptera</taxon>
        <taxon>Paraneoptera</taxon>
        <taxon>Hemiptera</taxon>
        <taxon>Heteroptera</taxon>
        <taxon>Panheteroptera</taxon>
        <taxon>Cimicomorpha</taxon>
        <taxon>Miridae</taxon>
        <taxon>Dicyphina</taxon>
        <taxon>Nesidiocoris</taxon>
    </lineage>
</organism>
<name>A0A6H5H2C6_9HEMI</name>
<dbReference type="Proteomes" id="UP000479000">
    <property type="component" value="Unassembled WGS sequence"/>
</dbReference>
<reference evidence="1 2" key="1">
    <citation type="submission" date="2020-02" db="EMBL/GenBank/DDBJ databases">
        <authorList>
            <person name="Ferguson B K."/>
        </authorList>
    </citation>
    <scope>NUCLEOTIDE SEQUENCE [LARGE SCALE GENOMIC DNA]</scope>
</reference>
<dbReference type="AlphaFoldDB" id="A0A6H5H2C6"/>
<accession>A0A6H5H2C6</accession>